<dbReference type="SUPFAM" id="SSF53474">
    <property type="entry name" value="alpha/beta-Hydrolases"/>
    <property type="match status" value="1"/>
</dbReference>
<dbReference type="RefSeq" id="WP_259452677.1">
    <property type="nucleotide sequence ID" value="NZ_CP119520.1"/>
</dbReference>
<gene>
    <name evidence="2" type="ORF">NX786_30740</name>
</gene>
<sequence length="261" mass="26924">MTTHLIEGLAVEVEGDGPAIVCVHGLGGTSNTWTPLLPALRGRRIVRIDLPGSGRSASIAGELSIGSMADAVEAVCRHLDVTAAVFLGHSMGTIVCQHVATRNPSLVTGLALFGPLLCPPDAGRPGILARADKSATGGIAALQEIADAIVAAATSRETRETRPAVLALVRESVMRQTPHGYAQSCAALAGAQAAPIDQIKVPTLLVTGDQDGVAPPAAVDAMAGRIEGSRMVVLAGCGHWTPFEKPLECARELDQFLRPAN</sequence>
<comment type="caution">
    <text evidence="2">The sequence shown here is derived from an EMBL/GenBank/DDBJ whole genome shotgun (WGS) entry which is preliminary data.</text>
</comment>
<protein>
    <submittedName>
        <fullName evidence="2">Alpha/beta fold hydrolase</fullName>
    </submittedName>
</protein>
<accession>A0ABT2C8H5</accession>
<dbReference type="InterPro" id="IPR000073">
    <property type="entry name" value="AB_hydrolase_1"/>
</dbReference>
<dbReference type="PRINTS" id="PR00111">
    <property type="entry name" value="ABHYDROLASE"/>
</dbReference>
<evidence type="ECO:0000313" key="3">
    <source>
        <dbReference type="Proteomes" id="UP001165263"/>
    </source>
</evidence>
<feature type="domain" description="AB hydrolase-1" evidence="1">
    <location>
        <begin position="18"/>
        <end position="246"/>
    </location>
</feature>
<dbReference type="Pfam" id="PF00561">
    <property type="entry name" value="Abhydrolase_1"/>
    <property type="match status" value="1"/>
</dbReference>
<dbReference type="PANTHER" id="PTHR43798:SF33">
    <property type="entry name" value="HYDROLASE, PUTATIVE (AFU_ORTHOLOGUE AFUA_2G14860)-RELATED"/>
    <property type="match status" value="1"/>
</dbReference>
<dbReference type="InterPro" id="IPR050266">
    <property type="entry name" value="AB_hydrolase_sf"/>
</dbReference>
<dbReference type="Gene3D" id="3.40.50.1820">
    <property type="entry name" value="alpha/beta hydrolase"/>
    <property type="match status" value="1"/>
</dbReference>
<dbReference type="InterPro" id="IPR029058">
    <property type="entry name" value="AB_hydrolase_fold"/>
</dbReference>
<organism evidence="2 3">
    <name type="scientific">Telluria mixta</name>
    <dbReference type="NCBI Taxonomy" id="34071"/>
    <lineage>
        <taxon>Bacteria</taxon>
        <taxon>Pseudomonadati</taxon>
        <taxon>Pseudomonadota</taxon>
        <taxon>Betaproteobacteria</taxon>
        <taxon>Burkholderiales</taxon>
        <taxon>Oxalobacteraceae</taxon>
        <taxon>Telluria group</taxon>
        <taxon>Telluria</taxon>
    </lineage>
</organism>
<evidence type="ECO:0000259" key="1">
    <source>
        <dbReference type="Pfam" id="PF00561"/>
    </source>
</evidence>
<evidence type="ECO:0000313" key="2">
    <source>
        <dbReference type="EMBL" id="MCS0633725.1"/>
    </source>
</evidence>
<keyword evidence="3" id="KW-1185">Reference proteome</keyword>
<reference evidence="2" key="1">
    <citation type="submission" date="2022-08" db="EMBL/GenBank/DDBJ databases">
        <title>Reclassification of Massilia species as members of the genera Telluria, Duganella, Pseudoduganella, Mokoshia gen. nov. and Zemynaea gen. nov. using orthogonal and non-orthogonal genome-based approaches.</title>
        <authorList>
            <person name="Bowman J.P."/>
        </authorList>
    </citation>
    <scope>NUCLEOTIDE SEQUENCE</scope>
    <source>
        <strain evidence="2">LMG 11547</strain>
    </source>
</reference>
<dbReference type="Proteomes" id="UP001165263">
    <property type="component" value="Unassembled WGS sequence"/>
</dbReference>
<keyword evidence="2" id="KW-0378">Hydrolase</keyword>
<name>A0ABT2C8H5_9BURK</name>
<dbReference type="PANTHER" id="PTHR43798">
    <property type="entry name" value="MONOACYLGLYCEROL LIPASE"/>
    <property type="match status" value="1"/>
</dbReference>
<proteinExistence type="predicted"/>
<dbReference type="GO" id="GO:0016787">
    <property type="term" value="F:hydrolase activity"/>
    <property type="evidence" value="ECO:0007669"/>
    <property type="project" value="UniProtKB-KW"/>
</dbReference>
<dbReference type="EMBL" id="JANUHC010000017">
    <property type="protein sequence ID" value="MCS0633725.1"/>
    <property type="molecule type" value="Genomic_DNA"/>
</dbReference>